<dbReference type="Proteomes" id="UP000240811">
    <property type="component" value="Unassembled WGS sequence"/>
</dbReference>
<accession>A0A2T4VWX1</accession>
<sequence length="64" mass="7298">MTRVEQMKELSMRLRVVNTLISVEDLDGCLPEDLKLMRVKLMNNVITTADSLKGSDTPFFIPSR</sequence>
<name>A0A2T4VWX1_9HYPH</name>
<dbReference type="AlphaFoldDB" id="A0A2T4VWX1"/>
<evidence type="ECO:0000313" key="3">
    <source>
        <dbReference type="Proteomes" id="UP000240811"/>
    </source>
</evidence>
<protein>
    <submittedName>
        <fullName evidence="2">Uncharacterized protein</fullName>
    </submittedName>
</protein>
<reference evidence="3" key="2">
    <citation type="submission" date="2018-02" db="EMBL/GenBank/DDBJ databases">
        <title>Genome sequence of Candidatus Liberibacter europaeus.</title>
        <authorList>
            <person name="Frampton R.A."/>
            <person name="Thompson S.M."/>
            <person name="David C."/>
            <person name="Addison S.M."/>
            <person name="Smith G.R."/>
        </authorList>
    </citation>
    <scope>NUCLEOTIDE SEQUENCE [LARGE SCALE GENOMIC DNA]</scope>
</reference>
<reference evidence="2" key="1">
    <citation type="submission" date="2018-02" db="EMBL/GenBank/DDBJ databases">
        <title>Genome sequence of Candidatus Liberibacter europaeus.</title>
        <authorList>
            <person name="Frampton R.A."/>
            <person name="Thompson S.M."/>
            <person name="Kalamorz F."/>
            <person name="David C."/>
            <person name="Addison S.M."/>
            <person name="Smith G.R."/>
        </authorList>
    </citation>
    <scope>NUCLEOTIDE SEQUENCE [LARGE SCALE GENOMIC DNA]</scope>
    <source>
        <strain evidence="2">ASNZ1</strain>
    </source>
</reference>
<dbReference type="EMBL" id="PSQJ01000005">
    <property type="protein sequence ID" value="PTL86271.1"/>
    <property type="molecule type" value="Genomic_DNA"/>
</dbReference>
<evidence type="ECO:0000313" key="1">
    <source>
        <dbReference type="EMBL" id="PTL86186.1"/>
    </source>
</evidence>
<comment type="caution">
    <text evidence="2">The sequence shown here is derived from an EMBL/GenBank/DDBJ whole genome shotgun (WGS) entry which is preliminary data.</text>
</comment>
<proteinExistence type="predicted"/>
<gene>
    <name evidence="2" type="ORF">C4617_04505</name>
    <name evidence="1" type="ORF">C4617_04770</name>
</gene>
<dbReference type="EMBL" id="PSQJ01000006">
    <property type="protein sequence ID" value="PTL86186.1"/>
    <property type="molecule type" value="Genomic_DNA"/>
</dbReference>
<evidence type="ECO:0000313" key="2">
    <source>
        <dbReference type="EMBL" id="PTL86271.1"/>
    </source>
</evidence>
<organism evidence="2 3">
    <name type="scientific">Candidatus Liberibacter europaeus</name>
    <dbReference type="NCBI Taxonomy" id="744859"/>
    <lineage>
        <taxon>Bacteria</taxon>
        <taxon>Pseudomonadati</taxon>
        <taxon>Pseudomonadota</taxon>
        <taxon>Alphaproteobacteria</taxon>
        <taxon>Hyphomicrobiales</taxon>
        <taxon>Rhizobiaceae</taxon>
        <taxon>Liberibacter</taxon>
    </lineage>
</organism>